<evidence type="ECO:0000313" key="3">
    <source>
        <dbReference type="EMBL" id="SFD01880.1"/>
    </source>
</evidence>
<protein>
    <submittedName>
        <fullName evidence="3">Uncharacterized protein</fullName>
    </submittedName>
</protein>
<dbReference type="Proteomes" id="UP000231644">
    <property type="component" value="Unassembled WGS sequence"/>
</dbReference>
<dbReference type="STRING" id="517719.SAMN05421762_3187"/>
<dbReference type="AlphaFoldDB" id="A0A1I1P7C6"/>
<sequence length="74" mass="7941">MRQDADHETLGASLLSVAVLAGSLAWLLGWFALDLPPAPMLQDPGRWQDPQATPLDPPPEVEVSVLDGPRDDSP</sequence>
<evidence type="ECO:0000256" key="1">
    <source>
        <dbReference type="SAM" id="MobiDB-lite"/>
    </source>
</evidence>
<dbReference type="EMBL" id="FOLX01000001">
    <property type="protein sequence ID" value="SFD01880.1"/>
    <property type="molecule type" value="Genomic_DNA"/>
</dbReference>
<gene>
    <name evidence="3" type="ORF">SAMN05421762_3187</name>
</gene>
<evidence type="ECO:0000313" key="4">
    <source>
        <dbReference type="Proteomes" id="UP000231644"/>
    </source>
</evidence>
<accession>A0A1I1P7C6</accession>
<keyword evidence="2" id="KW-1133">Transmembrane helix</keyword>
<reference evidence="3 4" key="1">
    <citation type="submission" date="2016-10" db="EMBL/GenBank/DDBJ databases">
        <authorList>
            <person name="de Groot N.N."/>
        </authorList>
    </citation>
    <scope>NUCLEOTIDE SEQUENCE [LARGE SCALE GENOMIC DNA]</scope>
    <source>
        <strain evidence="3 4">DSM 29619</strain>
    </source>
</reference>
<proteinExistence type="predicted"/>
<feature type="region of interest" description="Disordered" evidence="1">
    <location>
        <begin position="39"/>
        <end position="74"/>
    </location>
</feature>
<keyword evidence="2" id="KW-0472">Membrane</keyword>
<organism evidence="3 4">
    <name type="scientific">Pseudooceanicola nitratireducens</name>
    <dbReference type="NCBI Taxonomy" id="517719"/>
    <lineage>
        <taxon>Bacteria</taxon>
        <taxon>Pseudomonadati</taxon>
        <taxon>Pseudomonadota</taxon>
        <taxon>Alphaproteobacteria</taxon>
        <taxon>Rhodobacterales</taxon>
        <taxon>Paracoccaceae</taxon>
        <taxon>Pseudooceanicola</taxon>
    </lineage>
</organism>
<keyword evidence="2" id="KW-0812">Transmembrane</keyword>
<keyword evidence="4" id="KW-1185">Reference proteome</keyword>
<name>A0A1I1P7C6_9RHOB</name>
<evidence type="ECO:0000256" key="2">
    <source>
        <dbReference type="SAM" id="Phobius"/>
    </source>
</evidence>
<dbReference type="RefSeq" id="WP_093445895.1">
    <property type="nucleotide sequence ID" value="NZ_CAXQIN010000053.1"/>
</dbReference>
<feature type="transmembrane region" description="Helical" evidence="2">
    <location>
        <begin position="12"/>
        <end position="33"/>
    </location>
</feature>